<sequence>TDQVRDRFVDLLRQCSRSKDLARGRQIHASITRSSAPQDPVVGNWLIQMYLKCGSLIDASQVFYQLLETSVVNLVAWTALIAAYARNGQTKLAIRLFQQMQLEGNSPDRITLVTIFEACGNPENLEDGKKIHAYLSCNSDVVLGSSLITMYGKCGSLSEACLMFQSMEEWNTVAWNSLMGAFIQHDRVEEAMELYWEMLQCGFLPSRPTFLTVLAAISSLESLRHGKLVHDTLAEAGHEDDVVVQTALVNMYGKCGSVVEAVEVFDRMPRHDVILWSAVISAHVNCAEYEESLRLFRKMQLEGNRPNNVTLVSVLSACEGPQALETGKGIHECVVEAGYEGDLIVGNAIVSMYGKCGSLEDAWDVFHRVPRRSVVTCNGMMGACAVQGDSSGALKLFRYMVHEGIEFDNITFLSALCACSGTSGLSHGEFFHARMLECGLELDIFVANALVNMYGKCGKVEAAEHVFEELPEQDVRTWNAMILAYVQNEEERSGLLVFRHMMQSGYKPDEVTFAITLNACYHPRFLRDVHSLISETGISNTVVQNALVVMYGRFGLLEEGYQVFEKLDQESITSWNVMIASCAQTCWNSVIFAHVQSGRDSEALKMFWRMQQAGVWPDKTSFVAVVKAYSNVGMTEPEIDWLRAVIANSDVEDGVPIGNALISMYGRCGSFGKARDLFDSMAERDAVTWNTMMSVSEQLEHGRDSIQLFRQMLQEGTPPDKVTILTVLNVCASLPALQEGKAICVWLDHTPLSANQMIGNAILNMYAKCGSRDEARRIFSVMQGRDAVSWNALIGAYGSYSRGRYAFQIFQAMQLEGSTPDAVTFTTILSVCSHGGLLGEAVKWFRWMREDYYVEAETGHYGCIVDLLGRLGRVPEAEEVAEKMPAGTDPIVWTTLLSACQVHGETQRGKRAAERLVELDPEVTSAYVVLSTIY</sequence>
<dbReference type="GO" id="GO:0003729">
    <property type="term" value="F:mRNA binding"/>
    <property type="evidence" value="ECO:0007669"/>
    <property type="project" value="UniProtKB-ARBA"/>
</dbReference>
<evidence type="ECO:0000256" key="1">
    <source>
        <dbReference type="ARBA" id="ARBA00022737"/>
    </source>
</evidence>
<dbReference type="PANTHER" id="PTHR47926:SF533">
    <property type="entry name" value="DYW DOMAIN-CONTAINING PROTEIN"/>
    <property type="match status" value="1"/>
</dbReference>
<dbReference type="eggNOG" id="KOG4197">
    <property type="taxonomic scope" value="Eukaryota"/>
</dbReference>
<feature type="non-terminal residue" evidence="3">
    <location>
        <position position="934"/>
    </location>
</feature>
<feature type="repeat" description="PPR" evidence="2">
    <location>
        <begin position="443"/>
        <end position="473"/>
    </location>
</feature>
<proteinExistence type="predicted"/>
<organism evidence="4">
    <name type="scientific">Selaginella moellendorffii</name>
    <name type="common">Spikemoss</name>
    <dbReference type="NCBI Taxonomy" id="88036"/>
    <lineage>
        <taxon>Eukaryota</taxon>
        <taxon>Viridiplantae</taxon>
        <taxon>Streptophyta</taxon>
        <taxon>Embryophyta</taxon>
        <taxon>Tracheophyta</taxon>
        <taxon>Lycopodiopsida</taxon>
        <taxon>Selaginellales</taxon>
        <taxon>Selaginellaceae</taxon>
        <taxon>Selaginella</taxon>
    </lineage>
</organism>
<dbReference type="InterPro" id="IPR002885">
    <property type="entry name" value="PPR_rpt"/>
</dbReference>
<dbReference type="NCBIfam" id="TIGR00756">
    <property type="entry name" value="PPR"/>
    <property type="match status" value="9"/>
</dbReference>
<evidence type="ECO:0000313" key="3">
    <source>
        <dbReference type="EMBL" id="EFJ36931.1"/>
    </source>
</evidence>
<feature type="repeat" description="PPR" evidence="2">
    <location>
        <begin position="821"/>
        <end position="851"/>
    </location>
</feature>
<dbReference type="Pfam" id="PF01535">
    <property type="entry name" value="PPR"/>
    <property type="match status" value="9"/>
</dbReference>
<feature type="repeat" description="PPR" evidence="2">
    <location>
        <begin position="474"/>
        <end position="508"/>
    </location>
</feature>
<feature type="repeat" description="PPR" evidence="2">
    <location>
        <begin position="241"/>
        <end position="271"/>
    </location>
</feature>
<dbReference type="FunFam" id="1.25.40.10:FF:000090">
    <property type="entry name" value="Pentatricopeptide repeat-containing protein, chloroplastic"/>
    <property type="match status" value="1"/>
</dbReference>
<reference evidence="3 4" key="1">
    <citation type="journal article" date="2011" name="Science">
        <title>The Selaginella genome identifies genetic changes associated with the evolution of vascular plants.</title>
        <authorList>
            <person name="Banks J.A."/>
            <person name="Nishiyama T."/>
            <person name="Hasebe M."/>
            <person name="Bowman J.L."/>
            <person name="Gribskov M."/>
            <person name="dePamphilis C."/>
            <person name="Albert V.A."/>
            <person name="Aono N."/>
            <person name="Aoyama T."/>
            <person name="Ambrose B.A."/>
            <person name="Ashton N.W."/>
            <person name="Axtell M.J."/>
            <person name="Barker E."/>
            <person name="Barker M.S."/>
            <person name="Bennetzen J.L."/>
            <person name="Bonawitz N.D."/>
            <person name="Chapple C."/>
            <person name="Cheng C."/>
            <person name="Correa L.G."/>
            <person name="Dacre M."/>
            <person name="DeBarry J."/>
            <person name="Dreyer I."/>
            <person name="Elias M."/>
            <person name="Engstrom E.M."/>
            <person name="Estelle M."/>
            <person name="Feng L."/>
            <person name="Finet C."/>
            <person name="Floyd S.K."/>
            <person name="Frommer W.B."/>
            <person name="Fujita T."/>
            <person name="Gramzow L."/>
            <person name="Gutensohn M."/>
            <person name="Harholt J."/>
            <person name="Hattori M."/>
            <person name="Heyl A."/>
            <person name="Hirai T."/>
            <person name="Hiwatashi Y."/>
            <person name="Ishikawa M."/>
            <person name="Iwata M."/>
            <person name="Karol K.G."/>
            <person name="Koehler B."/>
            <person name="Kolukisaoglu U."/>
            <person name="Kubo M."/>
            <person name="Kurata T."/>
            <person name="Lalonde S."/>
            <person name="Li K."/>
            <person name="Li Y."/>
            <person name="Litt A."/>
            <person name="Lyons E."/>
            <person name="Manning G."/>
            <person name="Maruyama T."/>
            <person name="Michael T.P."/>
            <person name="Mikami K."/>
            <person name="Miyazaki S."/>
            <person name="Morinaga S."/>
            <person name="Murata T."/>
            <person name="Mueller-Roeber B."/>
            <person name="Nelson D.R."/>
            <person name="Obara M."/>
            <person name="Oguri Y."/>
            <person name="Olmstead R.G."/>
            <person name="Onodera N."/>
            <person name="Petersen B.L."/>
            <person name="Pils B."/>
            <person name="Prigge M."/>
            <person name="Rensing S.A."/>
            <person name="Riano-Pachon D.M."/>
            <person name="Roberts A.W."/>
            <person name="Sato Y."/>
            <person name="Scheller H.V."/>
            <person name="Schulz B."/>
            <person name="Schulz C."/>
            <person name="Shakirov E.V."/>
            <person name="Shibagaki N."/>
            <person name="Shinohara N."/>
            <person name="Shippen D.E."/>
            <person name="Soerensen I."/>
            <person name="Sotooka R."/>
            <person name="Sugimoto N."/>
            <person name="Sugita M."/>
            <person name="Sumikawa N."/>
            <person name="Tanurdzic M."/>
            <person name="Theissen G."/>
            <person name="Ulvskov P."/>
            <person name="Wakazuki S."/>
            <person name="Weng J.K."/>
            <person name="Willats W.W."/>
            <person name="Wipf D."/>
            <person name="Wolf P.G."/>
            <person name="Yang L."/>
            <person name="Zimmer A.D."/>
            <person name="Zhu Q."/>
            <person name="Mitros T."/>
            <person name="Hellsten U."/>
            <person name="Loque D."/>
            <person name="Otillar R."/>
            <person name="Salamov A."/>
            <person name="Schmutz J."/>
            <person name="Shapiro H."/>
            <person name="Lindquist E."/>
            <person name="Lucas S."/>
            <person name="Rokhsar D."/>
            <person name="Grigoriev I.V."/>
        </authorList>
    </citation>
    <scope>NUCLEOTIDE SEQUENCE [LARGE SCALE GENOMIC DNA]</scope>
</reference>
<gene>
    <name evidence="3" type="ORF">SELMODRAFT_264</name>
</gene>
<dbReference type="PANTHER" id="PTHR47926">
    <property type="entry name" value="PENTATRICOPEPTIDE REPEAT-CONTAINING PROTEIN"/>
    <property type="match status" value="1"/>
</dbReference>
<dbReference type="InterPro" id="IPR046960">
    <property type="entry name" value="PPR_At4g14850-like_plant"/>
</dbReference>
<feature type="repeat" description="PPR" evidence="2">
    <location>
        <begin position="171"/>
        <end position="205"/>
    </location>
</feature>
<dbReference type="HOGENOM" id="CLU_002706_15_1_1"/>
<feature type="repeat" description="PPR" evidence="2">
    <location>
        <begin position="272"/>
        <end position="306"/>
    </location>
</feature>
<evidence type="ECO:0000313" key="4">
    <source>
        <dbReference type="Proteomes" id="UP000001514"/>
    </source>
</evidence>
<feature type="repeat" description="PPR" evidence="2">
    <location>
        <begin position="786"/>
        <end position="820"/>
    </location>
</feature>
<feature type="non-terminal residue" evidence="3">
    <location>
        <position position="1"/>
    </location>
</feature>
<dbReference type="FunCoup" id="D8QSE3">
    <property type="interactions" value="60"/>
</dbReference>
<keyword evidence="4" id="KW-1185">Reference proteome</keyword>
<dbReference type="Proteomes" id="UP000001514">
    <property type="component" value="Unassembled WGS sequence"/>
</dbReference>
<dbReference type="PROSITE" id="PS51375">
    <property type="entry name" value="PPR"/>
    <property type="match status" value="11"/>
</dbReference>
<dbReference type="Gramene" id="EFJ36931">
    <property type="protein sequence ID" value="EFJ36931"/>
    <property type="gene ID" value="SELMODRAFT_264"/>
</dbReference>
<feature type="repeat" description="PPR" evidence="2">
    <location>
        <begin position="73"/>
        <end position="107"/>
    </location>
</feature>
<feature type="repeat" description="PPR" evidence="2">
    <location>
        <begin position="685"/>
        <end position="719"/>
    </location>
</feature>
<dbReference type="FunFam" id="1.25.40.10:FF:000196">
    <property type="entry name" value="Pentatricopeptide repeat-containing protein At4g14850"/>
    <property type="match status" value="1"/>
</dbReference>
<evidence type="ECO:0008006" key="5">
    <source>
        <dbReference type="Google" id="ProtNLM"/>
    </source>
</evidence>
<dbReference type="FunFam" id="1.25.40.10:FF:000381">
    <property type="entry name" value="Pentatricopeptide repeat-containing protein"/>
    <property type="match status" value="1"/>
</dbReference>
<dbReference type="FunFam" id="1.25.40.10:FF:000285">
    <property type="entry name" value="Pentatricopeptide repeat-containing protein, chloroplastic"/>
    <property type="match status" value="2"/>
</dbReference>
<dbReference type="KEGG" id="smo:SELMODRAFT_264"/>
<dbReference type="InParanoid" id="D8QSE3"/>
<accession>D8QSE3</accession>
<name>D8QSE3_SELML</name>
<dbReference type="Pfam" id="PF13041">
    <property type="entry name" value="PPR_2"/>
    <property type="match status" value="6"/>
</dbReference>
<keyword evidence="1" id="KW-0677">Repeat</keyword>
<dbReference type="FunFam" id="1.25.40.10:FF:000073">
    <property type="entry name" value="Pentatricopeptide repeat-containing protein chloroplastic"/>
    <property type="match status" value="1"/>
</dbReference>
<dbReference type="EMBL" id="GL377566">
    <property type="protein sequence ID" value="EFJ36931.1"/>
    <property type="molecule type" value="Genomic_DNA"/>
</dbReference>
<dbReference type="AlphaFoldDB" id="D8QSE3"/>
<feature type="repeat" description="PPR" evidence="2">
    <location>
        <begin position="373"/>
        <end position="407"/>
    </location>
</feature>
<protein>
    <recommendedName>
        <fullName evidence="5">Pentacotripeptide-repeat region of PRORP domain-containing protein</fullName>
    </recommendedName>
</protein>
<dbReference type="GO" id="GO:0009451">
    <property type="term" value="P:RNA modification"/>
    <property type="evidence" value="ECO:0000318"/>
    <property type="project" value="GO_Central"/>
</dbReference>
<dbReference type="Gene3D" id="1.25.40.10">
    <property type="entry name" value="Tetratricopeptide repeat domain"/>
    <property type="match status" value="8"/>
</dbReference>
<dbReference type="InterPro" id="IPR011990">
    <property type="entry name" value="TPR-like_helical_dom_sf"/>
</dbReference>
<dbReference type="SUPFAM" id="SSF48452">
    <property type="entry name" value="TPR-like"/>
    <property type="match status" value="1"/>
</dbReference>
<feature type="repeat" description="PPR" evidence="2">
    <location>
        <begin position="583"/>
        <end position="617"/>
    </location>
</feature>
<evidence type="ECO:0000256" key="2">
    <source>
        <dbReference type="PROSITE-ProRule" id="PRU00708"/>
    </source>
</evidence>